<dbReference type="Pfam" id="PF13516">
    <property type="entry name" value="LRR_6"/>
    <property type="match status" value="9"/>
</dbReference>
<keyword evidence="5" id="KW-1185">Reference proteome</keyword>
<dbReference type="Gene3D" id="3.80.10.10">
    <property type="entry name" value="Ribonuclease Inhibitor"/>
    <property type="match status" value="4"/>
</dbReference>
<comment type="caution">
    <text evidence="4">The sequence shown here is derived from an EMBL/GenBank/DDBJ whole genome shotgun (WGS) entry which is preliminary data.</text>
</comment>
<evidence type="ECO:0000313" key="4">
    <source>
        <dbReference type="EMBL" id="CAJ1942750.1"/>
    </source>
</evidence>
<dbReference type="GO" id="GO:0005829">
    <property type="term" value="C:cytosol"/>
    <property type="evidence" value="ECO:0007669"/>
    <property type="project" value="TreeGrafter"/>
</dbReference>
<dbReference type="PROSITE" id="PS51450">
    <property type="entry name" value="LRR"/>
    <property type="match status" value="1"/>
</dbReference>
<keyword evidence="3" id="KW-0677">Repeat</keyword>
<evidence type="ECO:0000313" key="5">
    <source>
        <dbReference type="Proteomes" id="UP001295423"/>
    </source>
</evidence>
<dbReference type="AlphaFoldDB" id="A0AAD2CQF6"/>
<sequence>MMAAILPAVTESDNSQIDGDNALQYLNENQVRGELHCSSMFNDDQVIELENIVRRNHSAIHLTSLKLANNGLTENSTTALANILTHQVETLRDLDLTQNPLKHSGLTPLVDQLIAGRPVSQLHTLNLTKTMLGNQGASALASLLRFNTSLRHLNLSSNKLGNKGIKTLAPALQNNSHLETLNVSNNNISSVGGNFLAKEIQAAKAPGVSNIISNLRHLDISFNKIKDSGIQAFATLLRTENTFESFCAESTSLGPDGAFHLAPVLEFNHGLRVLKLGGNQIGSEGVEVLMESLHNSQSSNLEELDLAYNAVGREGAESIAHELAENSNLKVLNLNGNTIGSAGCALLAQGLQYSLSLRHLVLTNNNIDNQGAFEMAVALGKPSCKIETKNVLLDDNPITDAGITALERVQKLKNNQKYWLGKLLQGLEKGVIFSVDLQYKDIGDTEVLLLLEVLADHNPLIRTFFLNGKNLTSKSLIPLFQFALTWKARILRLFLKQCSFGPDVSAAFRQSLVENSTLEVCSLIDCSIDSNGISEIAEGLKYNKTLRRLNLDRNCIRDDGLATMLSILPHPSLTALCVSKNGITDQSMSNPALAHLTELNLNGNLITSVGGAQLSAALVSSRMERLGLWNNKLGEDQRNAIKAFLPNTHCEF</sequence>
<dbReference type="GO" id="GO:0006913">
    <property type="term" value="P:nucleocytoplasmic transport"/>
    <property type="evidence" value="ECO:0007669"/>
    <property type="project" value="TreeGrafter"/>
</dbReference>
<reference evidence="4" key="1">
    <citation type="submission" date="2023-08" db="EMBL/GenBank/DDBJ databases">
        <authorList>
            <person name="Audoor S."/>
            <person name="Bilcke G."/>
        </authorList>
    </citation>
    <scope>NUCLEOTIDE SEQUENCE</scope>
</reference>
<keyword evidence="1" id="KW-0343">GTPase activation</keyword>
<dbReference type="Proteomes" id="UP001295423">
    <property type="component" value="Unassembled WGS sequence"/>
</dbReference>
<dbReference type="EMBL" id="CAKOGP040001112">
    <property type="protein sequence ID" value="CAJ1942750.1"/>
    <property type="molecule type" value="Genomic_DNA"/>
</dbReference>
<dbReference type="GO" id="GO:0048471">
    <property type="term" value="C:perinuclear region of cytoplasm"/>
    <property type="evidence" value="ECO:0007669"/>
    <property type="project" value="TreeGrafter"/>
</dbReference>
<dbReference type="InterPro" id="IPR001611">
    <property type="entry name" value="Leu-rich_rpt"/>
</dbReference>
<proteinExistence type="predicted"/>
<dbReference type="InterPro" id="IPR032675">
    <property type="entry name" value="LRR_dom_sf"/>
</dbReference>
<protein>
    <submittedName>
        <fullName evidence="4">Uncharacterized protein</fullName>
    </submittedName>
</protein>
<dbReference type="GO" id="GO:0005634">
    <property type="term" value="C:nucleus"/>
    <property type="evidence" value="ECO:0007669"/>
    <property type="project" value="TreeGrafter"/>
</dbReference>
<dbReference type="GO" id="GO:0031267">
    <property type="term" value="F:small GTPase binding"/>
    <property type="evidence" value="ECO:0007669"/>
    <property type="project" value="TreeGrafter"/>
</dbReference>
<dbReference type="PANTHER" id="PTHR24113">
    <property type="entry name" value="RAN GTPASE-ACTIVATING PROTEIN 1"/>
    <property type="match status" value="1"/>
</dbReference>
<dbReference type="SUPFAM" id="SSF52047">
    <property type="entry name" value="RNI-like"/>
    <property type="match status" value="3"/>
</dbReference>
<keyword evidence="2" id="KW-0433">Leucine-rich repeat</keyword>
<dbReference type="GO" id="GO:0005096">
    <property type="term" value="F:GTPase activator activity"/>
    <property type="evidence" value="ECO:0007669"/>
    <property type="project" value="UniProtKB-KW"/>
</dbReference>
<organism evidence="4 5">
    <name type="scientific">Cylindrotheca closterium</name>
    <dbReference type="NCBI Taxonomy" id="2856"/>
    <lineage>
        <taxon>Eukaryota</taxon>
        <taxon>Sar</taxon>
        <taxon>Stramenopiles</taxon>
        <taxon>Ochrophyta</taxon>
        <taxon>Bacillariophyta</taxon>
        <taxon>Bacillariophyceae</taxon>
        <taxon>Bacillariophycidae</taxon>
        <taxon>Bacillariales</taxon>
        <taxon>Bacillariaceae</taxon>
        <taxon>Cylindrotheca</taxon>
    </lineage>
</organism>
<evidence type="ECO:0000256" key="2">
    <source>
        <dbReference type="ARBA" id="ARBA00022614"/>
    </source>
</evidence>
<evidence type="ECO:0000256" key="1">
    <source>
        <dbReference type="ARBA" id="ARBA00022468"/>
    </source>
</evidence>
<gene>
    <name evidence="4" type="ORF">CYCCA115_LOCUS8103</name>
</gene>
<dbReference type="SMART" id="SM00369">
    <property type="entry name" value="LRR_TYP"/>
    <property type="match status" value="3"/>
</dbReference>
<dbReference type="InterPro" id="IPR027038">
    <property type="entry name" value="RanGap"/>
</dbReference>
<name>A0AAD2CQF6_9STRA</name>
<evidence type="ECO:0000256" key="3">
    <source>
        <dbReference type="ARBA" id="ARBA00022737"/>
    </source>
</evidence>
<accession>A0AAD2CQF6</accession>
<dbReference type="InterPro" id="IPR003591">
    <property type="entry name" value="Leu-rich_rpt_typical-subtyp"/>
</dbReference>
<dbReference type="SMART" id="SM00368">
    <property type="entry name" value="LRR_RI"/>
    <property type="match status" value="14"/>
</dbReference>
<dbReference type="PANTHER" id="PTHR24113:SF12">
    <property type="entry name" value="RAN GTPASE-ACTIVATING PROTEIN 1"/>
    <property type="match status" value="1"/>
</dbReference>